<dbReference type="PANTHER" id="PTHR40094">
    <property type="entry name" value="ALPHA-2-MACROGLOBULIN HOMOLOG"/>
    <property type="match status" value="1"/>
</dbReference>
<dbReference type="Gene3D" id="2.60.40.1930">
    <property type="match status" value="1"/>
</dbReference>
<evidence type="ECO:0000259" key="2">
    <source>
        <dbReference type="SMART" id="SM01359"/>
    </source>
</evidence>
<feature type="domain" description="Alpha-2-macroglobulin" evidence="3">
    <location>
        <begin position="1198"/>
        <end position="1288"/>
    </location>
</feature>
<dbReference type="RefSeq" id="WP_108958193.1">
    <property type="nucleotide sequence ID" value="NZ_BFAZ01000002.1"/>
</dbReference>
<dbReference type="PANTHER" id="PTHR40094:SF1">
    <property type="entry name" value="UBIQUITIN DOMAIN-CONTAINING PROTEIN"/>
    <property type="match status" value="1"/>
</dbReference>
<evidence type="ECO:0000259" key="3">
    <source>
        <dbReference type="SMART" id="SM01360"/>
    </source>
</evidence>
<dbReference type="Pfam" id="PF11974">
    <property type="entry name" value="bMG3"/>
    <property type="match status" value="1"/>
</dbReference>
<dbReference type="InterPro" id="IPR001599">
    <property type="entry name" value="Macroglobln_a2"/>
</dbReference>
<keyword evidence="5" id="KW-1185">Reference proteome</keyword>
<dbReference type="Pfam" id="PF00207">
    <property type="entry name" value="A2M"/>
    <property type="match status" value="1"/>
</dbReference>
<dbReference type="InterPro" id="IPR051802">
    <property type="entry name" value="YfhM-like"/>
</dbReference>
<feature type="domain" description="Alpha-2-macroglobulin bait region" evidence="2">
    <location>
        <begin position="984"/>
        <end position="1140"/>
    </location>
</feature>
<dbReference type="Pfam" id="PF07703">
    <property type="entry name" value="A2M_BRD"/>
    <property type="match status" value="1"/>
</dbReference>
<dbReference type="Proteomes" id="UP000245206">
    <property type="component" value="Unassembled WGS sequence"/>
</dbReference>
<reference evidence="5" key="1">
    <citation type="journal article" date="2019" name="Microbiol. Immunol.">
        <title>Molecular and phenotypic characterization of Leptospira johnsonii sp. nov., Leptospira ellinghausenii sp. nov. and Leptospira ryugenii sp. nov. isolated from soil and water in Japan.</title>
        <authorList>
            <person name="Masuzawa T."/>
            <person name="Saito M."/>
            <person name="Nakao R."/>
            <person name="Nikaido Y."/>
            <person name="Matsumoto M."/>
            <person name="Ogawa M."/>
            <person name="Yokoyama M."/>
            <person name="Hidaka Y."/>
            <person name="Tomita J."/>
            <person name="Sakakibara K."/>
            <person name="Suzuki K."/>
            <person name="Yasuda S."/>
            <person name="Sato H."/>
            <person name="Yamaguchi M."/>
            <person name="Yoshida S.I."/>
            <person name="Koizumi N."/>
            <person name="Kawamura Y."/>
        </authorList>
    </citation>
    <scope>NUCLEOTIDE SEQUENCE [LARGE SCALE GENOMIC DNA]</scope>
    <source>
        <strain evidence="5">E18</strain>
    </source>
</reference>
<evidence type="ECO:0000256" key="1">
    <source>
        <dbReference type="ARBA" id="ARBA00010556"/>
    </source>
</evidence>
<dbReference type="SMART" id="SM01359">
    <property type="entry name" value="A2M_N_2"/>
    <property type="match status" value="1"/>
</dbReference>
<dbReference type="GO" id="GO:0004866">
    <property type="term" value="F:endopeptidase inhibitor activity"/>
    <property type="evidence" value="ECO:0007669"/>
    <property type="project" value="InterPro"/>
</dbReference>
<dbReference type="InterPro" id="IPR021868">
    <property type="entry name" value="Alpha_2_Macroglob_MG3"/>
</dbReference>
<evidence type="ECO:0000313" key="4">
    <source>
        <dbReference type="EMBL" id="GBF40928.1"/>
    </source>
</evidence>
<evidence type="ECO:0000313" key="5">
    <source>
        <dbReference type="Proteomes" id="UP000245206"/>
    </source>
</evidence>
<dbReference type="InterPro" id="IPR002890">
    <property type="entry name" value="MG2"/>
</dbReference>
<organism evidence="4 5">
    <name type="scientific">Leptospira ellinghausenii</name>
    <dbReference type="NCBI Taxonomy" id="1917822"/>
    <lineage>
        <taxon>Bacteria</taxon>
        <taxon>Pseudomonadati</taxon>
        <taxon>Spirochaetota</taxon>
        <taxon>Spirochaetia</taxon>
        <taxon>Leptospirales</taxon>
        <taxon>Leptospiraceae</taxon>
        <taxon>Leptospira</taxon>
    </lineage>
</organism>
<comment type="similarity">
    <text evidence="1">Belongs to the protease inhibitor I39 (alpha-2-macroglobulin) family. Bacterial alpha-2-macroglobulin subfamily.</text>
</comment>
<protein>
    <submittedName>
        <fullName evidence="4">Peptidase inhibitor-like protein</fullName>
    </submittedName>
</protein>
<dbReference type="Pfam" id="PF17973">
    <property type="entry name" value="bMG10"/>
    <property type="match status" value="1"/>
</dbReference>
<name>A0A2P2D8I4_9LEPT</name>
<comment type="caution">
    <text evidence="4">The sequence shown here is derived from an EMBL/GenBank/DDBJ whole genome shotgun (WGS) entry which is preliminary data.</text>
</comment>
<sequence length="1867" mass="208957">MFFRFRIFLSVILSLILVKSDFSQPTPASIEFFTPNGFIKEPKQVTVRFTKPMVALGDVRPETEIFQVNCPFPGTSRFIDSTTWVYEFEKELPGGVECSFVLKEGTKSFSGEKIQGEKSFGFHTGGPSVKYVTPYQESTIAEDQVFLLHLDGKPDLSSFQKFAYFRSEELGNRIPVVLISGSERKTFLQSMGKKDKEETIVLKSKQTFLPEKQIQLVLGKGIKSVWGGAIPEDEVLTFTVRPVFSARFSCERTTADANCIPILPVSLSFNSPVSQELIEKIKLVDKDGKEYPKQKVTNKGNEYSDWVSFPGPFPENTEFQIKIPDIVDDANRSLANSAAFPLKFKTDEFPPLAKFSAKFGILESKANPALPVTLRNLEGSLPIKSTSLGMGAKSQKTMDIVEIQKWFQTLSKVERNQSVFQSTASNAKVNSFQLPKPNGKKPMEVVGIPFDSPGFYVVELTSEVLANHLFAQGEGKKMYVSSAALVTNLSPHFKWGKDTSLVWVTSLDTGLPEAGVQIKILDCNGNIRGAGITGKDGTMLFGNINFQEVPYCGYHELGSGLTVFAQKNDDISFTSSTWEKGIESWRYQLPQTSAGYANYLESIVLDRTLFKKGETVHLKHVRRSFGNKGLIPAEPKDYPNTVVIKHEGSGESYTAPLVWSFPGHAESEFKIPKNAKHGVYLVTYPYNQEDTSYGRTITQFRVEEFRLPVLKGNIQLASESQNLVSPKETKVLFGLEYLSGGGASLVPVKIRSQVVPGYYSPKEEYSEFTFSPETIKEGKWKVSGYEEEEVEETKPKVLSTNAKTDSKGFLEYKFENLKSIPGYGNFQVEMEYADPTGEIHTISRSFPVSPSEVHLGILPDGWYFTEDKVKLQLVVLDAKDKPIPSQKIKVNAYKKEFYSNRKRLVGGFYAYEHYEEVNKLGEFCEGKTDNKGILICEGKSPATGDIIFVAETKDKNGNQTNSTYNVWVSSKEEVWFDVSDHNRMDILPEKRSVEIGESIKVQVRSPFREGTALVSLEREGVIDYFVTPVSGKDPFITIPIKKEYAPNVYVSVFLVRGRMGDPKPTGLVDLAKPSYRLGLSMLKVGYKPYSLSVSVTPNKKQFQVRETVEVELEIKSSDGKIPTESTEVTLAVVDEALLELSPNPTWNLLDAMMGTRPLQVVTSTAQSQIIGKRHFGLKAKPEGGGGGKQSTRSLFETLLYWKGKGIVGKDGKYKFSFPLNDSLTSFRIVAVASSGPKEFGTGMAKIQTSQKIQTFSGIPPVVRMGDSLQHEVTLRNASETKEQLRLRLNVVDTKNGSEVKTELETKSAMLSPGESKVITWDLTVPEEIVKRKFSLEVSSPNGTVMDALSVEQNVIPAFTERVYQAGLLLYEAPFKESAQTPPGSKPNTGKMVWKASPTILTSTSGIQKYFQTYPYSCMEQRVSKAIGLRSDGLWNDVLADLNSFLDSDGLVKYFARMDYGSELLSAYVLTSAKLTNKTIPDEVLSKIMNGLQGFLDGRVYGERYRFGADLVVRKIIVWEALTRYQTYEWEQVRPIFDNLEFLPTASLIDLSDIYNRVNGADPKVKNRLYSVLRSKLNLQGTELIIADSGFTNPWWILGSRDYTMAKFLLWSISEPAYKKDMPRIVKAFVKMQKQGRYDSTLGNAYSVLVFDRVSKLLEGEKVSGGKVKIQTEKEILSLEPNGKQTVTQTLGMNPESFTVSYDGKGKPWLEWSVQSVLPLQTPISSGYRLKRFFEPVQVAKPGVLTKGDTIKVRLEIEADSDKTWVVVEDPIPPGSLPLGRGFGRESQINQDKPGDTSYYLSFEEKTLSLYRAYFEYLPKGKHVIEHSYRLNHVGNFVLPPTRVEAMYSPETHAEWPNEIVRISENKD</sequence>
<gene>
    <name evidence="4" type="ORF">LPTSP2_01940</name>
</gene>
<dbReference type="InterPro" id="IPR011625">
    <property type="entry name" value="A2M_N_BRD"/>
</dbReference>
<dbReference type="EMBL" id="BFAZ01000002">
    <property type="protein sequence ID" value="GBF40928.1"/>
    <property type="molecule type" value="Genomic_DNA"/>
</dbReference>
<dbReference type="SMART" id="SM01360">
    <property type="entry name" value="A2M"/>
    <property type="match status" value="1"/>
</dbReference>
<proteinExistence type="inferred from homology"/>
<dbReference type="InterPro" id="IPR041246">
    <property type="entry name" value="Bact_MG10"/>
</dbReference>
<dbReference type="Pfam" id="PF01835">
    <property type="entry name" value="MG2"/>
    <property type="match status" value="1"/>
</dbReference>
<accession>A0A2P2D8I4</accession>
<dbReference type="OrthoDB" id="9767116at2"/>